<reference evidence="1 2" key="1">
    <citation type="submission" date="2013-11" db="EMBL/GenBank/DDBJ databases">
        <title>Genome sequencing of Stegodyphus mimosarum.</title>
        <authorList>
            <person name="Bechsgaard J."/>
        </authorList>
    </citation>
    <scope>NUCLEOTIDE SEQUENCE [LARGE SCALE GENOMIC DNA]</scope>
</reference>
<keyword evidence="2" id="KW-1185">Reference proteome</keyword>
<gene>
    <name evidence="1" type="ORF">X975_16389</name>
</gene>
<sequence length="52" mass="6151">MSHSSLPINIIPCDKSWVRPSFPTSTHESFPFVLMSMDEVLFFQLSEMFYRH</sequence>
<evidence type="ECO:0000313" key="2">
    <source>
        <dbReference type="Proteomes" id="UP000054359"/>
    </source>
</evidence>
<accession>A0A087UAI5</accession>
<proteinExistence type="predicted"/>
<name>A0A087UAI5_STEMI</name>
<dbReference type="AlphaFoldDB" id="A0A087UAI5"/>
<dbReference type="EMBL" id="KK119007">
    <property type="protein sequence ID" value="KFM74374.1"/>
    <property type="molecule type" value="Genomic_DNA"/>
</dbReference>
<protein>
    <submittedName>
        <fullName evidence="1">Uncharacterized protein</fullName>
    </submittedName>
</protein>
<evidence type="ECO:0000313" key="1">
    <source>
        <dbReference type="EMBL" id="KFM74374.1"/>
    </source>
</evidence>
<organism evidence="1 2">
    <name type="scientific">Stegodyphus mimosarum</name>
    <name type="common">African social velvet spider</name>
    <dbReference type="NCBI Taxonomy" id="407821"/>
    <lineage>
        <taxon>Eukaryota</taxon>
        <taxon>Metazoa</taxon>
        <taxon>Ecdysozoa</taxon>
        <taxon>Arthropoda</taxon>
        <taxon>Chelicerata</taxon>
        <taxon>Arachnida</taxon>
        <taxon>Araneae</taxon>
        <taxon>Araneomorphae</taxon>
        <taxon>Entelegynae</taxon>
        <taxon>Eresoidea</taxon>
        <taxon>Eresidae</taxon>
        <taxon>Stegodyphus</taxon>
    </lineage>
</organism>
<dbReference type="Proteomes" id="UP000054359">
    <property type="component" value="Unassembled WGS sequence"/>
</dbReference>
<feature type="non-terminal residue" evidence="1">
    <location>
        <position position="52"/>
    </location>
</feature>